<dbReference type="GO" id="GO:0005047">
    <property type="term" value="F:signal recognition particle binding"/>
    <property type="evidence" value="ECO:0007669"/>
    <property type="project" value="TreeGrafter"/>
</dbReference>
<evidence type="ECO:0000313" key="8">
    <source>
        <dbReference type="Proteomes" id="UP000245765"/>
    </source>
</evidence>
<evidence type="ECO:0000256" key="5">
    <source>
        <dbReference type="ARBA" id="ARBA00023136"/>
    </source>
</evidence>
<dbReference type="InterPro" id="IPR000897">
    <property type="entry name" value="SRP54_GTPase_dom"/>
</dbReference>
<keyword evidence="3" id="KW-0547">Nucleotide-binding</keyword>
<dbReference type="SUPFAM" id="SSF52540">
    <property type="entry name" value="P-loop containing nucleoside triphosphate hydrolases"/>
    <property type="match status" value="1"/>
</dbReference>
<dbReference type="SMART" id="SM00962">
    <property type="entry name" value="SRP54"/>
    <property type="match status" value="1"/>
</dbReference>
<dbReference type="GO" id="GO:0003924">
    <property type="term" value="F:GTPase activity"/>
    <property type="evidence" value="ECO:0007669"/>
    <property type="project" value="TreeGrafter"/>
</dbReference>
<dbReference type="GO" id="GO:0006614">
    <property type="term" value="P:SRP-dependent cotranslational protein targeting to membrane"/>
    <property type="evidence" value="ECO:0007669"/>
    <property type="project" value="InterPro"/>
</dbReference>
<comment type="similarity">
    <text evidence="2">Belongs to the GTP-binding SRP family.</text>
</comment>
<keyword evidence="4" id="KW-0342">GTP-binding</keyword>
<dbReference type="Gene3D" id="3.40.50.300">
    <property type="entry name" value="P-loop containing nucleotide triphosphate hydrolases"/>
    <property type="match status" value="1"/>
</dbReference>
<proteinExistence type="inferred from homology"/>
<protein>
    <submittedName>
        <fullName evidence="7">GTP-binding protein</fullName>
    </submittedName>
</protein>
<feature type="domain" description="SRP54-type proteins GTP-binding" evidence="6">
    <location>
        <begin position="103"/>
        <end position="292"/>
    </location>
</feature>
<keyword evidence="8" id="KW-1185">Reference proteome</keyword>
<dbReference type="PANTHER" id="PTHR43134:SF3">
    <property type="entry name" value="FLAGELLAR BIOSYNTHESIS PROTEIN FLHF"/>
    <property type="match status" value="1"/>
</dbReference>
<keyword evidence="5" id="KW-0472">Membrane</keyword>
<dbReference type="Pfam" id="PF00448">
    <property type="entry name" value="SRP54"/>
    <property type="match status" value="1"/>
</dbReference>
<dbReference type="EMBL" id="QGNA01000001">
    <property type="protein sequence ID" value="PWS38266.1"/>
    <property type="molecule type" value="Genomic_DNA"/>
</dbReference>
<dbReference type="Proteomes" id="UP000245765">
    <property type="component" value="Unassembled WGS sequence"/>
</dbReference>
<gene>
    <name evidence="7" type="ORF">DFH01_02930</name>
</gene>
<dbReference type="PANTHER" id="PTHR43134">
    <property type="entry name" value="SIGNAL RECOGNITION PARTICLE RECEPTOR SUBUNIT ALPHA"/>
    <property type="match status" value="1"/>
</dbReference>
<dbReference type="AlphaFoldDB" id="A0A317FL00"/>
<evidence type="ECO:0000259" key="6">
    <source>
        <dbReference type="SMART" id="SM00962"/>
    </source>
</evidence>
<organism evidence="7 8">
    <name type="scientific">Falsiroseomonas bella</name>
    <dbReference type="NCBI Taxonomy" id="2184016"/>
    <lineage>
        <taxon>Bacteria</taxon>
        <taxon>Pseudomonadati</taxon>
        <taxon>Pseudomonadota</taxon>
        <taxon>Alphaproteobacteria</taxon>
        <taxon>Acetobacterales</taxon>
        <taxon>Roseomonadaceae</taxon>
        <taxon>Falsiroseomonas</taxon>
    </lineage>
</organism>
<comment type="caution">
    <text evidence="7">The sequence shown here is derived from an EMBL/GenBank/DDBJ whole genome shotgun (WGS) entry which is preliminary data.</text>
</comment>
<dbReference type="OrthoDB" id="9778554at2"/>
<name>A0A317FL00_9PROT</name>
<evidence type="ECO:0000256" key="1">
    <source>
        <dbReference type="ARBA" id="ARBA00004413"/>
    </source>
</evidence>
<evidence type="ECO:0000313" key="7">
    <source>
        <dbReference type="EMBL" id="PWS38266.1"/>
    </source>
</evidence>
<evidence type="ECO:0000256" key="4">
    <source>
        <dbReference type="ARBA" id="ARBA00023134"/>
    </source>
</evidence>
<dbReference type="InterPro" id="IPR027417">
    <property type="entry name" value="P-loop_NTPase"/>
</dbReference>
<reference evidence="8" key="1">
    <citation type="submission" date="2018-05" db="EMBL/GenBank/DDBJ databases">
        <authorList>
            <person name="Du Z."/>
            <person name="Wang X."/>
        </authorList>
    </citation>
    <scope>NUCLEOTIDE SEQUENCE [LARGE SCALE GENOMIC DNA]</scope>
    <source>
        <strain evidence="8">CQN31</strain>
    </source>
</reference>
<dbReference type="GO" id="GO:0005886">
    <property type="term" value="C:plasma membrane"/>
    <property type="evidence" value="ECO:0007669"/>
    <property type="project" value="UniProtKB-SubCell"/>
</dbReference>
<dbReference type="GO" id="GO:0005525">
    <property type="term" value="F:GTP binding"/>
    <property type="evidence" value="ECO:0007669"/>
    <property type="project" value="UniProtKB-KW"/>
</dbReference>
<sequence>MRLRTIRAARMGEAMATLRAELGEEAVILGTRHVAGGVEVTAALESGDDEPLVIAPDAPHAAAIPAALRRHNLPHALAQRLAGGTLEAAIARTFRFEALPLSAAPLLLSGPPGAGKTTSCAKLATRLVLGGTRPLLITADGRRAGAAEQLAAFARVLDLPLAIANSPAALAKALARRAAGQPALVDLPGCDPFDDAAARRHAALVEAARGTPVLVLPAGLDAEEAAETARAFHLLGCRHLLPTRLDAARRLGGVLAAAAAADLAFTEAGTGMDVADGLTPLAAAWLAQRLSQGVS</sequence>
<comment type="subcellular location">
    <subcellularLocation>
        <location evidence="1">Cell membrane</location>
        <topology evidence="1">Peripheral membrane protein</topology>
        <orientation evidence="1">Cytoplasmic side</orientation>
    </subcellularLocation>
</comment>
<accession>A0A317FL00</accession>
<evidence type="ECO:0000256" key="2">
    <source>
        <dbReference type="ARBA" id="ARBA00008531"/>
    </source>
</evidence>
<evidence type="ECO:0000256" key="3">
    <source>
        <dbReference type="ARBA" id="ARBA00022741"/>
    </source>
</evidence>
<dbReference type="RefSeq" id="WP_109868887.1">
    <property type="nucleotide sequence ID" value="NZ_QGNA01000001.1"/>
</dbReference>